<keyword evidence="4" id="KW-1185">Reference proteome</keyword>
<gene>
    <name evidence="3" type="ORF">FH972_014361</name>
</gene>
<keyword evidence="2" id="KW-0472">Membrane</keyword>
<sequence>MASWSCSGHTGGGWADSSGTADSSALVPKLSNRTELNSVEKVLVVFSWYIVLVVLNLYTSGAKNSGGCTSVGEAQQ</sequence>
<evidence type="ECO:0000313" key="4">
    <source>
        <dbReference type="Proteomes" id="UP000327013"/>
    </source>
</evidence>
<reference evidence="3 4" key="1">
    <citation type="submission" date="2019-06" db="EMBL/GenBank/DDBJ databases">
        <title>A chromosomal-level reference genome of Carpinus fangiana (Coryloideae, Betulaceae).</title>
        <authorList>
            <person name="Yang X."/>
            <person name="Wang Z."/>
            <person name="Zhang L."/>
            <person name="Hao G."/>
            <person name="Liu J."/>
            <person name="Yang Y."/>
        </authorList>
    </citation>
    <scope>NUCLEOTIDE SEQUENCE [LARGE SCALE GENOMIC DNA]</scope>
    <source>
        <strain evidence="3">Cfa_2016G</strain>
        <tissue evidence="3">Leaf</tissue>
    </source>
</reference>
<keyword evidence="2" id="KW-0812">Transmembrane</keyword>
<evidence type="ECO:0000256" key="1">
    <source>
        <dbReference type="SAM" id="MobiDB-lite"/>
    </source>
</evidence>
<keyword evidence="2" id="KW-1133">Transmembrane helix</keyword>
<protein>
    <submittedName>
        <fullName evidence="3">Uncharacterized protein</fullName>
    </submittedName>
</protein>
<proteinExistence type="predicted"/>
<dbReference type="Proteomes" id="UP000327013">
    <property type="component" value="Chromosome 6"/>
</dbReference>
<evidence type="ECO:0000313" key="3">
    <source>
        <dbReference type="EMBL" id="KAE8075667.1"/>
    </source>
</evidence>
<accession>A0A5N6RCR3</accession>
<dbReference type="EMBL" id="CM017326">
    <property type="protein sequence ID" value="KAE8075667.1"/>
    <property type="molecule type" value="Genomic_DNA"/>
</dbReference>
<feature type="region of interest" description="Disordered" evidence="1">
    <location>
        <begin position="1"/>
        <end position="24"/>
    </location>
</feature>
<dbReference type="AlphaFoldDB" id="A0A5N6RCR3"/>
<organism evidence="3 4">
    <name type="scientific">Carpinus fangiana</name>
    <dbReference type="NCBI Taxonomy" id="176857"/>
    <lineage>
        <taxon>Eukaryota</taxon>
        <taxon>Viridiplantae</taxon>
        <taxon>Streptophyta</taxon>
        <taxon>Embryophyta</taxon>
        <taxon>Tracheophyta</taxon>
        <taxon>Spermatophyta</taxon>
        <taxon>Magnoliopsida</taxon>
        <taxon>eudicotyledons</taxon>
        <taxon>Gunneridae</taxon>
        <taxon>Pentapetalae</taxon>
        <taxon>rosids</taxon>
        <taxon>fabids</taxon>
        <taxon>Fagales</taxon>
        <taxon>Betulaceae</taxon>
        <taxon>Carpinus</taxon>
    </lineage>
</organism>
<feature type="transmembrane region" description="Helical" evidence="2">
    <location>
        <begin position="42"/>
        <end position="59"/>
    </location>
</feature>
<name>A0A5N6RCR3_9ROSI</name>
<evidence type="ECO:0000256" key="2">
    <source>
        <dbReference type="SAM" id="Phobius"/>
    </source>
</evidence>